<keyword evidence="2" id="KW-0812">Transmembrane</keyword>
<evidence type="ECO:0000313" key="4">
    <source>
        <dbReference type="Proteomes" id="UP000599074"/>
    </source>
</evidence>
<evidence type="ECO:0000256" key="1">
    <source>
        <dbReference type="SAM" id="MobiDB-lite"/>
    </source>
</evidence>
<protein>
    <recommendedName>
        <fullName evidence="5">Glycosyltransferase RgtA/B/C/D-like domain-containing protein</fullName>
    </recommendedName>
</protein>
<keyword evidence="2" id="KW-0472">Membrane</keyword>
<keyword evidence="4" id="KW-1185">Reference proteome</keyword>
<feature type="transmembrane region" description="Helical" evidence="2">
    <location>
        <begin position="131"/>
        <end position="152"/>
    </location>
</feature>
<feature type="transmembrane region" description="Helical" evidence="2">
    <location>
        <begin position="28"/>
        <end position="47"/>
    </location>
</feature>
<feature type="transmembrane region" description="Helical" evidence="2">
    <location>
        <begin position="409"/>
        <end position="431"/>
    </location>
</feature>
<feature type="region of interest" description="Disordered" evidence="1">
    <location>
        <begin position="1"/>
        <end position="22"/>
    </location>
</feature>
<feature type="transmembrane region" description="Helical" evidence="2">
    <location>
        <begin position="369"/>
        <end position="388"/>
    </location>
</feature>
<keyword evidence="2" id="KW-1133">Transmembrane helix</keyword>
<dbReference type="RefSeq" id="WP_168115509.1">
    <property type="nucleotide sequence ID" value="NZ_BOON01000023.1"/>
</dbReference>
<sequence length="552" mass="59484">MTYTVERPVRPPLSPTPVPRRGRWRPSAVAAALLALGVVYRLVLILLNVPNTDGDESTTGLMALHIAEGRHFPSYFYGDDYMGAFEAYLAAPVVGLFGPSVLALRLPMVLALYVAFGWLMYRLTARLCTRWFAVAVVGLMALGSDHIVSMQLRASGGYPELSAAAALLVLIPVELANRSPERGWRRPLMFGAWGLTVGFVLWDNWLPLPYLAAGAALLIWTSRRELLGRAGAMLAAGAAIGAAPMIAHLLHAAPGQNVLTQVVALSQGIAPVSLTDRLYGGVLVGIPFSTGLCRPDRCVPWQLSWAPVYLALLALAAALAVAGLRATTRADEPTERVRHAGRLALVVAAALGLFLYVRSATAGIDPMSNARYLHALPVSLPAVLWPLWAAARRLRPDGGTGGTTRRAAAVASTAVLACFAATMLIATVVAVRNVPQASAPDRQVRDLITALGRLDADRVYSDYPTCNRLSYLTRERIVCAVVRDDLARGKDRYEPYRRAVDAAADPAYAFPVDSPVRRAFEGELARQGIPAMAQDSAGYRVYRPSIRPDLPW</sequence>
<dbReference type="Proteomes" id="UP000599074">
    <property type="component" value="Unassembled WGS sequence"/>
</dbReference>
<accession>A0A8J3X126</accession>
<proteinExistence type="predicted"/>
<evidence type="ECO:0000256" key="2">
    <source>
        <dbReference type="SAM" id="Phobius"/>
    </source>
</evidence>
<organism evidence="3 4">
    <name type="scientific">Planosporangium mesophilum</name>
    <dbReference type="NCBI Taxonomy" id="689768"/>
    <lineage>
        <taxon>Bacteria</taxon>
        <taxon>Bacillati</taxon>
        <taxon>Actinomycetota</taxon>
        <taxon>Actinomycetes</taxon>
        <taxon>Micromonosporales</taxon>
        <taxon>Micromonosporaceae</taxon>
        <taxon>Planosporangium</taxon>
    </lineage>
</organism>
<evidence type="ECO:0008006" key="5">
    <source>
        <dbReference type="Google" id="ProtNLM"/>
    </source>
</evidence>
<feature type="transmembrane region" description="Helical" evidence="2">
    <location>
        <begin position="340"/>
        <end position="357"/>
    </location>
</feature>
<name>A0A8J3X126_9ACTN</name>
<comment type="caution">
    <text evidence="3">The sequence shown here is derived from an EMBL/GenBank/DDBJ whole genome shotgun (WGS) entry which is preliminary data.</text>
</comment>
<dbReference type="EMBL" id="BOON01000023">
    <property type="protein sequence ID" value="GII22954.1"/>
    <property type="molecule type" value="Genomic_DNA"/>
</dbReference>
<reference evidence="3" key="1">
    <citation type="submission" date="2021-01" db="EMBL/GenBank/DDBJ databases">
        <title>Whole genome shotgun sequence of Planosporangium mesophilum NBRC 109066.</title>
        <authorList>
            <person name="Komaki H."/>
            <person name="Tamura T."/>
        </authorList>
    </citation>
    <scope>NUCLEOTIDE SEQUENCE</scope>
    <source>
        <strain evidence="3">NBRC 109066</strain>
    </source>
</reference>
<feature type="transmembrane region" description="Helical" evidence="2">
    <location>
        <begin position="96"/>
        <end position="119"/>
    </location>
</feature>
<feature type="transmembrane region" description="Helical" evidence="2">
    <location>
        <begin position="226"/>
        <end position="250"/>
    </location>
</feature>
<gene>
    <name evidence="3" type="ORF">Pme01_25510</name>
</gene>
<dbReference type="AlphaFoldDB" id="A0A8J3X126"/>
<evidence type="ECO:0000313" key="3">
    <source>
        <dbReference type="EMBL" id="GII22954.1"/>
    </source>
</evidence>
<feature type="transmembrane region" description="Helical" evidence="2">
    <location>
        <begin position="308"/>
        <end position="328"/>
    </location>
</feature>